<evidence type="ECO:0000313" key="7">
    <source>
        <dbReference type="Proteomes" id="UP000680158"/>
    </source>
</evidence>
<dbReference type="RefSeq" id="WP_212685758.1">
    <property type="nucleotide sequence ID" value="NZ_JAGSPM010000019.1"/>
</dbReference>
<dbReference type="GO" id="GO:0003700">
    <property type="term" value="F:DNA-binding transcription factor activity"/>
    <property type="evidence" value="ECO:0007669"/>
    <property type="project" value="InterPro"/>
</dbReference>
<dbReference type="SUPFAM" id="SSF46785">
    <property type="entry name" value="Winged helix' DNA-binding domain"/>
    <property type="match status" value="1"/>
</dbReference>
<gene>
    <name evidence="6" type="ORF">KDM92_18045</name>
</gene>
<evidence type="ECO:0000313" key="6">
    <source>
        <dbReference type="EMBL" id="MBR7748489.1"/>
    </source>
</evidence>
<dbReference type="Pfam" id="PF03466">
    <property type="entry name" value="LysR_substrate"/>
    <property type="match status" value="1"/>
</dbReference>
<dbReference type="PANTHER" id="PTHR30118">
    <property type="entry name" value="HTH-TYPE TRANSCRIPTIONAL REGULATOR LEUO-RELATED"/>
    <property type="match status" value="1"/>
</dbReference>
<dbReference type="Proteomes" id="UP000680158">
    <property type="component" value="Unassembled WGS sequence"/>
</dbReference>
<keyword evidence="4" id="KW-0804">Transcription</keyword>
<dbReference type="AlphaFoldDB" id="A0A941I612"/>
<dbReference type="InterPro" id="IPR037402">
    <property type="entry name" value="YidZ_PBP2"/>
</dbReference>
<dbReference type="Gene3D" id="3.40.190.10">
    <property type="entry name" value="Periplasmic binding protein-like II"/>
    <property type="match status" value="2"/>
</dbReference>
<dbReference type="PANTHER" id="PTHR30118:SF15">
    <property type="entry name" value="TRANSCRIPTIONAL REGULATORY PROTEIN"/>
    <property type="match status" value="1"/>
</dbReference>
<evidence type="ECO:0000256" key="1">
    <source>
        <dbReference type="ARBA" id="ARBA00009437"/>
    </source>
</evidence>
<dbReference type="CDD" id="cd08417">
    <property type="entry name" value="PBP2_Nitroaromatics_like"/>
    <property type="match status" value="1"/>
</dbReference>
<dbReference type="Pfam" id="PF00126">
    <property type="entry name" value="HTH_1"/>
    <property type="match status" value="1"/>
</dbReference>
<comment type="caution">
    <text evidence="6">The sequence shown here is derived from an EMBL/GenBank/DDBJ whole genome shotgun (WGS) entry which is preliminary data.</text>
</comment>
<dbReference type="SUPFAM" id="SSF53850">
    <property type="entry name" value="Periplasmic binding protein-like II"/>
    <property type="match status" value="1"/>
</dbReference>
<evidence type="ECO:0000259" key="5">
    <source>
        <dbReference type="PROSITE" id="PS50931"/>
    </source>
</evidence>
<dbReference type="InterPro" id="IPR000847">
    <property type="entry name" value="LysR_HTH_N"/>
</dbReference>
<dbReference type="GO" id="GO:0003677">
    <property type="term" value="F:DNA binding"/>
    <property type="evidence" value="ECO:0007669"/>
    <property type="project" value="UniProtKB-KW"/>
</dbReference>
<accession>A0A941I612</accession>
<keyword evidence="3" id="KW-0238">DNA-binding</keyword>
<dbReference type="PROSITE" id="PS50931">
    <property type="entry name" value="HTH_LYSR"/>
    <property type="match status" value="1"/>
</dbReference>
<protein>
    <submittedName>
        <fullName evidence="6">LysR family transcriptional regulator</fullName>
    </submittedName>
</protein>
<proteinExistence type="inferred from homology"/>
<evidence type="ECO:0000256" key="3">
    <source>
        <dbReference type="ARBA" id="ARBA00023125"/>
    </source>
</evidence>
<name>A0A941I612_9BURK</name>
<dbReference type="Gene3D" id="1.10.10.10">
    <property type="entry name" value="Winged helix-like DNA-binding domain superfamily/Winged helix DNA-binding domain"/>
    <property type="match status" value="1"/>
</dbReference>
<dbReference type="InterPro" id="IPR036390">
    <property type="entry name" value="WH_DNA-bd_sf"/>
</dbReference>
<dbReference type="InterPro" id="IPR050389">
    <property type="entry name" value="LysR-type_TF"/>
</dbReference>
<dbReference type="InterPro" id="IPR036388">
    <property type="entry name" value="WH-like_DNA-bd_sf"/>
</dbReference>
<feature type="domain" description="HTH lysR-type" evidence="5">
    <location>
        <begin position="6"/>
        <end position="63"/>
    </location>
</feature>
<organism evidence="6 7">
    <name type="scientific">Undibacterium baiyunense</name>
    <dbReference type="NCBI Taxonomy" id="2828731"/>
    <lineage>
        <taxon>Bacteria</taxon>
        <taxon>Pseudomonadati</taxon>
        <taxon>Pseudomonadota</taxon>
        <taxon>Betaproteobacteria</taxon>
        <taxon>Burkholderiales</taxon>
        <taxon>Oxalobacteraceae</taxon>
        <taxon>Undibacterium</taxon>
    </lineage>
</organism>
<sequence>MNFLTLDLNLLRVFDTVMVEQNLTRAADKLAMTQPAVSNAIKRLRYSLNDELLIRTAYGVKPTPRAEILWPSIREALSTLEAAIAPSSFDPSKAVATFRMAMADSTAALWMPTLITAFEREAPHMNARMVPLTTREPRPLLTQGDIDIAVGFFPGVVAQLSGGQGAARSPIRHERLYSGHYVCVMSKNHPLANQELTLDAYCAANHCLVSFSGRAHGLIDDELTKMGRERRILLTVNQFFTGGKVVANSDLLTVLPFHFIVSTGMSDALVWKELPFETPDVHVDMLWHERDARNPAHKWLRDHFVNMTHEMFAPLAEMKKSGNPNLN</sequence>
<keyword evidence="2" id="KW-0805">Transcription regulation</keyword>
<dbReference type="PRINTS" id="PR00039">
    <property type="entry name" value="HTHLYSR"/>
</dbReference>
<evidence type="ECO:0000256" key="4">
    <source>
        <dbReference type="ARBA" id="ARBA00023163"/>
    </source>
</evidence>
<dbReference type="EMBL" id="JAGSPM010000019">
    <property type="protein sequence ID" value="MBR7748489.1"/>
    <property type="molecule type" value="Genomic_DNA"/>
</dbReference>
<dbReference type="InterPro" id="IPR005119">
    <property type="entry name" value="LysR_subst-bd"/>
</dbReference>
<reference evidence="6 7" key="1">
    <citation type="submission" date="2021-04" db="EMBL/GenBank/DDBJ databases">
        <title>novel species isolated from subtropical streams in China.</title>
        <authorList>
            <person name="Lu H."/>
        </authorList>
    </citation>
    <scope>NUCLEOTIDE SEQUENCE [LARGE SCALE GENOMIC DNA]</scope>
    <source>
        <strain evidence="6 7">BYS107W</strain>
    </source>
</reference>
<comment type="similarity">
    <text evidence="1">Belongs to the LysR transcriptional regulatory family.</text>
</comment>
<keyword evidence="7" id="KW-1185">Reference proteome</keyword>
<evidence type="ECO:0000256" key="2">
    <source>
        <dbReference type="ARBA" id="ARBA00023015"/>
    </source>
</evidence>